<evidence type="ECO:0000313" key="5">
    <source>
        <dbReference type="EMBL" id="CUG36094.1"/>
    </source>
</evidence>
<dbReference type="PANTHER" id="PTHR43245:SF51">
    <property type="entry name" value="SHORT CHAIN DEHYDROGENASE_REDUCTASE FAMILY 42E, MEMBER 2"/>
    <property type="match status" value="1"/>
</dbReference>
<organism evidence="5 6">
    <name type="scientific">Bodo saltans</name>
    <name type="common">Flagellated protozoan</name>
    <dbReference type="NCBI Taxonomy" id="75058"/>
    <lineage>
        <taxon>Eukaryota</taxon>
        <taxon>Discoba</taxon>
        <taxon>Euglenozoa</taxon>
        <taxon>Kinetoplastea</taxon>
        <taxon>Metakinetoplastina</taxon>
        <taxon>Eubodonida</taxon>
        <taxon>Bodonidae</taxon>
        <taxon>Bodo</taxon>
    </lineage>
</organism>
<dbReference type="EMBL" id="CYKH01000767">
    <property type="protein sequence ID" value="CUG36094.1"/>
    <property type="molecule type" value="Genomic_DNA"/>
</dbReference>
<evidence type="ECO:0000313" key="6">
    <source>
        <dbReference type="Proteomes" id="UP000051952"/>
    </source>
</evidence>
<reference evidence="6" key="1">
    <citation type="submission" date="2015-09" db="EMBL/GenBank/DDBJ databases">
        <authorList>
            <consortium name="Pathogen Informatics"/>
        </authorList>
    </citation>
    <scope>NUCLEOTIDE SEQUENCE [LARGE SCALE GENOMIC DNA]</scope>
    <source>
        <strain evidence="6">Lake Konstanz</strain>
    </source>
</reference>
<dbReference type="Pfam" id="PF01073">
    <property type="entry name" value="3Beta_HSD"/>
    <property type="match status" value="1"/>
</dbReference>
<dbReference type="Proteomes" id="UP000051952">
    <property type="component" value="Unassembled WGS sequence"/>
</dbReference>
<keyword evidence="2" id="KW-0560">Oxidoreductase</keyword>
<gene>
    <name evidence="5" type="ORF">BSAL_78250</name>
</gene>
<dbReference type="AlphaFoldDB" id="A0A0S4J083"/>
<dbReference type="OrthoDB" id="10058185at2759"/>
<accession>A0A0S4J083</accession>
<sequence length="410" mass="45633">MNDSFNPALSPLQRRTAMGKYPPVPANCVVTGGTGIVGARVVEMLVERGAKRVVSFDVVPRERVPTSWTHPNIVYMTGDITNKDDVERAVKGADCVWHLAAAVGPFHPHHVYERVNYGGTVNLIEAMKKFGVKKLVFSSSPSTRFAGSLFSRPNLDGLTEDEMPKLPLKSYMQEYAGTKAMGEMAVTAAVSDDFLAVSVAPHQVYGPRDNLFMPNTLEAAGTGKLRIFGDGLNRICFTHVDNYAHALIISELKLYKNSPVLGQFYIVTDGKTHPEPDEYCVFWKEMDKAVVGMGFTSLYSKFHLPFWFLYIIALGANALGYLLGVTFKLNVFNVFVLTMNRWFKTDKAEKDLDYKPIIGFTEGWADAIEYFRKHWLPTFEASNKSLFGLAARSQAKIDIQATSVTNNAKK</sequence>
<keyword evidence="3" id="KW-0472">Membrane</keyword>
<protein>
    <submittedName>
        <fullName evidence="5">NAD(P)-dependent steroid dehydrogenase-like protein, putative</fullName>
    </submittedName>
</protein>
<dbReference type="Gene3D" id="3.40.50.720">
    <property type="entry name" value="NAD(P)-binding Rossmann-like Domain"/>
    <property type="match status" value="1"/>
</dbReference>
<dbReference type="InterPro" id="IPR050177">
    <property type="entry name" value="Lipid_A_modif_metabolic_enz"/>
</dbReference>
<evidence type="ECO:0000259" key="4">
    <source>
        <dbReference type="Pfam" id="PF01073"/>
    </source>
</evidence>
<dbReference type="GO" id="GO:0016616">
    <property type="term" value="F:oxidoreductase activity, acting on the CH-OH group of donors, NAD or NADP as acceptor"/>
    <property type="evidence" value="ECO:0007669"/>
    <property type="project" value="InterPro"/>
</dbReference>
<proteinExistence type="inferred from homology"/>
<dbReference type="VEuPathDB" id="TriTrypDB:BSAL_78250"/>
<keyword evidence="3" id="KW-1133">Transmembrane helix</keyword>
<name>A0A0S4J083_BODSA</name>
<evidence type="ECO:0000256" key="3">
    <source>
        <dbReference type="SAM" id="Phobius"/>
    </source>
</evidence>
<evidence type="ECO:0000256" key="1">
    <source>
        <dbReference type="ARBA" id="ARBA00009219"/>
    </source>
</evidence>
<evidence type="ECO:0000256" key="2">
    <source>
        <dbReference type="ARBA" id="ARBA00023002"/>
    </source>
</evidence>
<dbReference type="SUPFAM" id="SSF51735">
    <property type="entry name" value="NAD(P)-binding Rossmann-fold domains"/>
    <property type="match status" value="1"/>
</dbReference>
<dbReference type="PANTHER" id="PTHR43245">
    <property type="entry name" value="BIFUNCTIONAL POLYMYXIN RESISTANCE PROTEIN ARNA"/>
    <property type="match status" value="1"/>
</dbReference>
<keyword evidence="6" id="KW-1185">Reference proteome</keyword>
<keyword evidence="3" id="KW-0812">Transmembrane</keyword>
<feature type="transmembrane region" description="Helical" evidence="3">
    <location>
        <begin position="307"/>
        <end position="337"/>
    </location>
</feature>
<feature type="domain" description="3-beta hydroxysteroid dehydrogenase/isomerase" evidence="4">
    <location>
        <begin position="29"/>
        <end position="278"/>
    </location>
</feature>
<dbReference type="GO" id="GO:0006694">
    <property type="term" value="P:steroid biosynthetic process"/>
    <property type="evidence" value="ECO:0007669"/>
    <property type="project" value="InterPro"/>
</dbReference>
<dbReference type="OMA" id="STAHWFD"/>
<dbReference type="InterPro" id="IPR002225">
    <property type="entry name" value="3Beta_OHSteriod_DH/Estase"/>
</dbReference>
<comment type="similarity">
    <text evidence="1">Belongs to the 3-beta-HSD family.</text>
</comment>
<dbReference type="InterPro" id="IPR036291">
    <property type="entry name" value="NAD(P)-bd_dom_sf"/>
</dbReference>